<feature type="compositionally biased region" description="Basic and acidic residues" evidence="1">
    <location>
        <begin position="139"/>
        <end position="148"/>
    </location>
</feature>
<sequence>MGKSKITQQGMLESLRMALIQGTIVGSSDPTPPTTIDRKGKSKRMTNRQTSDKDDDDDSYEDESRYESDEDGDDEGTYVGMDRYDSQEKMEVEEKKVEANGGEFQQPMEELLAPIDDGALLIDDVTLSIDDGALLTDPPTEKAQDKPTDSSMNEFGNLPTLGSLPGNEILRQLLDRAKTLDEDVKEMKTMLYSAIKSLKQDIGVMFGNTGNVFNTTIASWEERFAKDLIHNYRMMDDRVGGVEKNIAEHGADIQRAFTQMRMKKKSGTNLVHISTVSKVGAQIGRMTLSKKIISEVSGKCGGRISNVIGLDRRTYPNSFMVMDLKWLFSKMSMYHTKLVIDVGVGFSLGLFLNGWSSTARGDCDAVTPHFGGEALFGRALGPTRKESFEPHPLIDLERQSRKDEESLIDVVFKGGEPDRGRTRRKACAMCPSAKDEDGGDERGVVFAKDEDSGDDEDGGDERGVVFAKDEDGGGRRRRARCAVWCLRRMRTAETMRMCCHDTHVQFLGVNTERLDLNINYKLEVIYSPVSWIFDEKCCTLWDFAWAMREGCSGTVWTPVDHRRSSTTGPRHDAAPNTHLSSPARPFFPLVHRFHSPENMCQIVGGWNLEKLISLVAIKGGPRCESNL</sequence>
<dbReference type="Proteomes" id="UP001417504">
    <property type="component" value="Unassembled WGS sequence"/>
</dbReference>
<feature type="compositionally biased region" description="Basic and acidic residues" evidence="1">
    <location>
        <begin position="82"/>
        <end position="98"/>
    </location>
</feature>
<dbReference type="AlphaFoldDB" id="A0AAP0KL31"/>
<organism evidence="2 3">
    <name type="scientific">Stephania japonica</name>
    <dbReference type="NCBI Taxonomy" id="461633"/>
    <lineage>
        <taxon>Eukaryota</taxon>
        <taxon>Viridiplantae</taxon>
        <taxon>Streptophyta</taxon>
        <taxon>Embryophyta</taxon>
        <taxon>Tracheophyta</taxon>
        <taxon>Spermatophyta</taxon>
        <taxon>Magnoliopsida</taxon>
        <taxon>Ranunculales</taxon>
        <taxon>Menispermaceae</taxon>
        <taxon>Menispermoideae</taxon>
        <taxon>Cissampelideae</taxon>
        <taxon>Stephania</taxon>
    </lineage>
</organism>
<name>A0AAP0KL31_9MAGN</name>
<accession>A0AAP0KL31</accession>
<dbReference type="EMBL" id="JBBNAE010000001">
    <property type="protein sequence ID" value="KAK9154566.1"/>
    <property type="molecule type" value="Genomic_DNA"/>
</dbReference>
<keyword evidence="3" id="KW-1185">Reference proteome</keyword>
<reference evidence="2 3" key="1">
    <citation type="submission" date="2024-01" db="EMBL/GenBank/DDBJ databases">
        <title>Genome assemblies of Stephania.</title>
        <authorList>
            <person name="Yang L."/>
        </authorList>
    </citation>
    <scope>NUCLEOTIDE SEQUENCE [LARGE SCALE GENOMIC DNA]</scope>
    <source>
        <strain evidence="2">QJT</strain>
        <tissue evidence="2">Leaf</tissue>
    </source>
</reference>
<evidence type="ECO:0000313" key="2">
    <source>
        <dbReference type="EMBL" id="KAK9154566.1"/>
    </source>
</evidence>
<gene>
    <name evidence="2" type="ORF">Sjap_002046</name>
</gene>
<proteinExistence type="predicted"/>
<feature type="region of interest" description="Disordered" evidence="1">
    <location>
        <begin position="447"/>
        <end position="468"/>
    </location>
</feature>
<comment type="caution">
    <text evidence="2">The sequence shown here is derived from an EMBL/GenBank/DDBJ whole genome shotgun (WGS) entry which is preliminary data.</text>
</comment>
<protein>
    <submittedName>
        <fullName evidence="2">Uncharacterized protein</fullName>
    </submittedName>
</protein>
<feature type="region of interest" description="Disordered" evidence="1">
    <location>
        <begin position="22"/>
        <end position="98"/>
    </location>
</feature>
<evidence type="ECO:0000256" key="1">
    <source>
        <dbReference type="SAM" id="MobiDB-lite"/>
    </source>
</evidence>
<feature type="region of interest" description="Disordered" evidence="1">
    <location>
        <begin position="132"/>
        <end position="160"/>
    </location>
</feature>
<evidence type="ECO:0000313" key="3">
    <source>
        <dbReference type="Proteomes" id="UP001417504"/>
    </source>
</evidence>